<dbReference type="Pfam" id="PF12969">
    <property type="entry name" value="DUF3857"/>
    <property type="match status" value="1"/>
</dbReference>
<keyword evidence="5" id="KW-1185">Reference proteome</keyword>
<dbReference type="InterPro" id="IPR024618">
    <property type="entry name" value="DUF3857"/>
</dbReference>
<dbReference type="AlphaFoldDB" id="A0A4R2E800"/>
<protein>
    <submittedName>
        <fullName evidence="4">Transglutaminase superfamily protein</fullName>
    </submittedName>
</protein>
<dbReference type="OrthoDB" id="8595007at2"/>
<feature type="domain" description="DUF3857" evidence="3">
    <location>
        <begin position="44"/>
        <end position="194"/>
    </location>
</feature>
<dbReference type="EMBL" id="SLWB01000014">
    <property type="protein sequence ID" value="TCN63875.1"/>
    <property type="molecule type" value="Genomic_DNA"/>
</dbReference>
<dbReference type="Gene3D" id="3.10.620.30">
    <property type="match status" value="1"/>
</dbReference>
<evidence type="ECO:0000313" key="5">
    <source>
        <dbReference type="Proteomes" id="UP000294830"/>
    </source>
</evidence>
<dbReference type="SUPFAM" id="SSF54001">
    <property type="entry name" value="Cysteine proteinases"/>
    <property type="match status" value="1"/>
</dbReference>
<dbReference type="Pfam" id="PF01841">
    <property type="entry name" value="Transglut_core"/>
    <property type="match status" value="1"/>
</dbReference>
<name>A0A4R2E800_9BACT</name>
<feature type="domain" description="Transglutaminase-like" evidence="2">
    <location>
        <begin position="261"/>
        <end position="370"/>
    </location>
</feature>
<sequence length="618" mass="70797">MNISPYLPLLLLLSLWGSRAQCQPHNAEVVKYNSICVVEAGKFSQIDTIIIQINNRIGEDYTHVAIPYSKTYKISDIDAWITNSAGNRIRSLKSSDITTRSAISNISLYEDDFVKEFQLKHNVYPYQIAYTYKATCKDYIDFTRWTPIIDNRVPTRAAHLTMVVPKNLPMKKYAYNVVHSKVDTTSNGVILQWDACYPNVLKSEIYAKPLDSYFPFVAATPLHFSYGVEGCTHSWQSFGEWQNQLQKGLEVLPEKEKNHIKQLTEGVTDKKEIVKILYHYLQDNTRYINVSIGIGGMKPYPASYVAQNKYGDCKALSNYMRAILRCAGIDSHYVLVNAGNQPSDLIRDFVSSQFNHAIVAVPLEKDTLWLETTSNINPFGYMGTFTQNREALLISENASRIVKIPSLQDSDSFTSRRMKFDLQTDGNASTAISFSFRGRDFELFNQLNSELNTDEQDKIIREYMHFSNYEVKEWLLKKPHRDTARIELHSTLNLYKILKPLAGDYYFGLYPSRIPAFVPVNARKLPVNIPYPICNSDTLIYTIPQGYKVTSNLNGISLKSRFGSYELAFTYSKGELLVAKKVILKPAHYQLEEYPELYRFIQEIKEAEKRAIVLKPEA</sequence>
<evidence type="ECO:0000313" key="4">
    <source>
        <dbReference type="EMBL" id="TCN63875.1"/>
    </source>
</evidence>
<dbReference type="Proteomes" id="UP000294830">
    <property type="component" value="Unassembled WGS sequence"/>
</dbReference>
<gene>
    <name evidence="4" type="ORF">CLV25_11430</name>
</gene>
<keyword evidence="1" id="KW-0732">Signal</keyword>
<evidence type="ECO:0000259" key="2">
    <source>
        <dbReference type="Pfam" id="PF01841"/>
    </source>
</evidence>
<dbReference type="InterPro" id="IPR002931">
    <property type="entry name" value="Transglutaminase-like"/>
</dbReference>
<dbReference type="Gene3D" id="2.60.40.3140">
    <property type="match status" value="1"/>
</dbReference>
<accession>A0A4R2E800</accession>
<proteinExistence type="predicted"/>
<dbReference type="RefSeq" id="WP_131840027.1">
    <property type="nucleotide sequence ID" value="NZ_SLWB01000014.1"/>
</dbReference>
<dbReference type="Gene3D" id="2.60.120.1130">
    <property type="match status" value="1"/>
</dbReference>
<evidence type="ECO:0000259" key="3">
    <source>
        <dbReference type="Pfam" id="PF12969"/>
    </source>
</evidence>
<organism evidence="4 5">
    <name type="scientific">Acetobacteroides hydrogenigenes</name>
    <dbReference type="NCBI Taxonomy" id="979970"/>
    <lineage>
        <taxon>Bacteria</taxon>
        <taxon>Pseudomonadati</taxon>
        <taxon>Bacteroidota</taxon>
        <taxon>Bacteroidia</taxon>
        <taxon>Bacteroidales</taxon>
        <taxon>Rikenellaceae</taxon>
        <taxon>Acetobacteroides</taxon>
    </lineage>
</organism>
<reference evidence="4 5" key="1">
    <citation type="submission" date="2019-03" db="EMBL/GenBank/DDBJ databases">
        <title>Genomic Encyclopedia of Archaeal and Bacterial Type Strains, Phase II (KMG-II): from individual species to whole genera.</title>
        <authorList>
            <person name="Goeker M."/>
        </authorList>
    </citation>
    <scope>NUCLEOTIDE SEQUENCE [LARGE SCALE GENOMIC DNA]</scope>
    <source>
        <strain evidence="4 5">RL-C</strain>
    </source>
</reference>
<feature type="chain" id="PRO_5020295546" evidence="1">
    <location>
        <begin position="21"/>
        <end position="618"/>
    </location>
</feature>
<feature type="signal peptide" evidence="1">
    <location>
        <begin position="1"/>
        <end position="20"/>
    </location>
</feature>
<comment type="caution">
    <text evidence="4">The sequence shown here is derived from an EMBL/GenBank/DDBJ whole genome shotgun (WGS) entry which is preliminary data.</text>
</comment>
<evidence type="ECO:0000256" key="1">
    <source>
        <dbReference type="SAM" id="SignalP"/>
    </source>
</evidence>
<dbReference type="InterPro" id="IPR038765">
    <property type="entry name" value="Papain-like_cys_pep_sf"/>
</dbReference>